<dbReference type="RefSeq" id="WP_176336351.1">
    <property type="nucleotide sequence ID" value="NZ_BAAAEF010000017.1"/>
</dbReference>
<evidence type="ECO:0000313" key="2">
    <source>
        <dbReference type="Proteomes" id="UP000509371"/>
    </source>
</evidence>
<reference evidence="1 2" key="1">
    <citation type="submission" date="2020-06" db="EMBL/GenBank/DDBJ databases">
        <authorList>
            <person name="Voronona O.L."/>
            <person name="Aksenova E.I."/>
            <person name="Kunda M.S."/>
            <person name="Semenov A.N."/>
            <person name="Ryzhova N."/>
        </authorList>
    </citation>
    <scope>NUCLEOTIDE SEQUENCE [LARGE SCALE GENOMIC DNA]</scope>
    <source>
        <strain evidence="1 2">MPKMM3633</strain>
    </source>
</reference>
<proteinExistence type="predicted"/>
<gene>
    <name evidence="1" type="ORF">MP3633_3333</name>
</gene>
<evidence type="ECO:0000313" key="1">
    <source>
        <dbReference type="EMBL" id="QKK82060.1"/>
    </source>
</evidence>
<dbReference type="EMBL" id="CP054301">
    <property type="protein sequence ID" value="QKK82060.1"/>
    <property type="molecule type" value="Genomic_DNA"/>
</dbReference>
<dbReference type="Proteomes" id="UP000509371">
    <property type="component" value="Chromosome"/>
</dbReference>
<dbReference type="KEGG" id="mpri:MP3633_3333"/>
<sequence length="167" mass="19857">MKIIPIATLPVYRLTREEYYAKRDQFSEKAIFGGHDGEFKREYAKKDPSWYSTYKMHLDTSYGGAWNYNEVIGYIELHFMGNQVRGSYWQDNKKRFVKSRKKQFVYQTHKLCAEKSFSRKSTREEIYDVVLAYVESCRKELKGRYIDDSTLLGLGKHIDWISLYKGV</sequence>
<dbReference type="AlphaFoldDB" id="A0A859D461"/>
<accession>A0A859D461</accession>
<protein>
    <submittedName>
        <fullName evidence="1">Uncharacterized protein</fullName>
    </submittedName>
</protein>
<organism evidence="1 2">
    <name type="scientific">Marinomonas primoryensis</name>
    <dbReference type="NCBI Taxonomy" id="178399"/>
    <lineage>
        <taxon>Bacteria</taxon>
        <taxon>Pseudomonadati</taxon>
        <taxon>Pseudomonadota</taxon>
        <taxon>Gammaproteobacteria</taxon>
        <taxon>Oceanospirillales</taxon>
        <taxon>Oceanospirillaceae</taxon>
        <taxon>Marinomonas</taxon>
    </lineage>
</organism>
<name>A0A859D461_9GAMM</name>